<feature type="domain" description="TonB-dependent receptor plug" evidence="9">
    <location>
        <begin position="120"/>
        <end position="227"/>
    </location>
</feature>
<keyword evidence="6 7" id="KW-0998">Cell outer membrane</keyword>
<evidence type="ECO:0000256" key="5">
    <source>
        <dbReference type="ARBA" id="ARBA00023136"/>
    </source>
</evidence>
<dbReference type="EMBL" id="FNNO01000008">
    <property type="protein sequence ID" value="SDX04549.1"/>
    <property type="molecule type" value="Genomic_DNA"/>
</dbReference>
<dbReference type="Proteomes" id="UP000198711">
    <property type="component" value="Unassembled WGS sequence"/>
</dbReference>
<evidence type="ECO:0000256" key="1">
    <source>
        <dbReference type="ARBA" id="ARBA00004571"/>
    </source>
</evidence>
<comment type="similarity">
    <text evidence="7">Belongs to the TonB-dependent receptor family.</text>
</comment>
<dbReference type="SUPFAM" id="SSF49464">
    <property type="entry name" value="Carboxypeptidase regulatory domain-like"/>
    <property type="match status" value="1"/>
</dbReference>
<evidence type="ECO:0000256" key="3">
    <source>
        <dbReference type="ARBA" id="ARBA00022452"/>
    </source>
</evidence>
<dbReference type="Pfam" id="PF13715">
    <property type="entry name" value="CarbopepD_reg_2"/>
    <property type="match status" value="1"/>
</dbReference>
<dbReference type="NCBIfam" id="TIGR04057">
    <property type="entry name" value="SusC_RagA_signa"/>
    <property type="match status" value="1"/>
</dbReference>
<keyword evidence="11" id="KW-1185">Reference proteome</keyword>
<dbReference type="Pfam" id="PF07715">
    <property type="entry name" value="Plug"/>
    <property type="match status" value="1"/>
</dbReference>
<dbReference type="Gene3D" id="2.170.130.10">
    <property type="entry name" value="TonB-dependent receptor, plug domain"/>
    <property type="match status" value="1"/>
</dbReference>
<dbReference type="PROSITE" id="PS52016">
    <property type="entry name" value="TONB_DEPENDENT_REC_3"/>
    <property type="match status" value="1"/>
</dbReference>
<keyword evidence="8" id="KW-0732">Signal</keyword>
<feature type="chain" id="PRO_5036491878" evidence="8">
    <location>
        <begin position="24"/>
        <end position="1024"/>
    </location>
</feature>
<dbReference type="InterPro" id="IPR036942">
    <property type="entry name" value="Beta-barrel_TonB_sf"/>
</dbReference>
<dbReference type="AlphaFoldDB" id="A0A8X8IGH8"/>
<dbReference type="InterPro" id="IPR008969">
    <property type="entry name" value="CarboxyPept-like_regulatory"/>
</dbReference>
<comment type="subcellular location">
    <subcellularLocation>
        <location evidence="1 7">Cell outer membrane</location>
        <topology evidence="1 7">Multi-pass membrane protein</topology>
    </subcellularLocation>
</comment>
<accession>A0A8X8IGH8</accession>
<dbReference type="Gene3D" id="2.40.170.20">
    <property type="entry name" value="TonB-dependent receptor, beta-barrel domain"/>
    <property type="match status" value="1"/>
</dbReference>
<evidence type="ECO:0000256" key="8">
    <source>
        <dbReference type="SAM" id="SignalP"/>
    </source>
</evidence>
<protein>
    <submittedName>
        <fullName evidence="10">TonB-linked outer membrane protein, SusC/RagA family</fullName>
    </submittedName>
</protein>
<keyword evidence="2 7" id="KW-0813">Transport</keyword>
<keyword evidence="5 7" id="KW-0472">Membrane</keyword>
<dbReference type="Gene3D" id="2.60.40.1120">
    <property type="entry name" value="Carboxypeptidase-like, regulatory domain"/>
    <property type="match status" value="1"/>
</dbReference>
<evidence type="ECO:0000256" key="6">
    <source>
        <dbReference type="ARBA" id="ARBA00023237"/>
    </source>
</evidence>
<dbReference type="RefSeq" id="WP_092723954.1">
    <property type="nucleotide sequence ID" value="NZ_FNNO01000008.1"/>
</dbReference>
<gene>
    <name evidence="10" type="ORF">SAMN05444410_108129</name>
</gene>
<evidence type="ECO:0000256" key="7">
    <source>
        <dbReference type="PROSITE-ProRule" id="PRU01360"/>
    </source>
</evidence>
<dbReference type="InterPro" id="IPR023997">
    <property type="entry name" value="TonB-dep_OMP_SusC/RagA_CS"/>
</dbReference>
<dbReference type="GO" id="GO:0009279">
    <property type="term" value="C:cell outer membrane"/>
    <property type="evidence" value="ECO:0007669"/>
    <property type="project" value="UniProtKB-SubCell"/>
</dbReference>
<sequence length="1024" mass="112508">MKLMLSSICFLLAGLLSFVPLHAQERLLKGRVQDGTSHLPITGVYVSCKENHANVITDSSGRFTLKITNQLCTLVIKSMGYETRQMTVTSSDNDLVIPLAADVQEMREVVVTGYTQQSRNKTTGAVSTIKAAAIDNNPVGSFDVMLQGRAPGLYVGTPTGQPGEAGRVTIRGLGSINGDTNPLYIVDGVPIAAASFAALNTDDFESINVLKDAASTAPYGSRAANGVVVITTRKGMALPDGKVRINYKTQMGFSAVNSSKWDMMNTSQRLQFEEILQDPNMPGWAYSANNPNKIVNGVSTPKTAADYAFGKHYLDSLKTINTDWRKYLLRKAFTQSHTLNLSGGNDRTLFYIAVSYLNQEGIALNSGLKRYSLRANIQNTSGRLKSSLSVGLSTASVRYIQDEGVAPQGGAAVGGGGITEKNPIASLYYALPYQSPTDSARPGNFGSNALDVYRNSLRKDNQIKAVVSLNEDFRLSSDLHLISTVGIDYQQSNFTNYLNPDSYYGAQEPNGNRGSYQRSLATRLGLIVNGGLRYNKKWGDHELEANLLAEMNRIKGEGFGFTGYGLNSLLLNTPAGVSQGTADNNFIPAISGQTTPDNLLLSQIAIARYSYSNKYTLSASLRRDGSSQVPALNRYKYFYAVGGSWNVLSESFAERLRTHFSYLRLRASYGLTGNAGGFASDYGYRELYAPANYAGQSAYELQTPGNPAYNWEMNRIADVAVEAGFFKNRLRTELDFYNRITDGLFVNRNLSLTTGFATISSNEGKIRNRGVELMIEGDIIKQKDWKVTAGLNLAYNQNLVLTLGNESKIFADEASMSLPGYTLGTFYAVRWQGVDPATGAPIYLTKDGKTTNTYNSGDAVPMAGKVYDPPYKGGFTLNVTYKQFEFSLLMSFIKGMYRLNYPNLYAHSGDANYRQYNQSADMLNIWQKPGDHAAYAGAQYPTFFTSRDIMSADYIKLRNLSIAYHVPLGANLSKYIHGLKVFAYGQNLFSFMKWRGFDPEDANDIAQYEYPMPRMITGGINISF</sequence>
<dbReference type="InterPro" id="IPR039426">
    <property type="entry name" value="TonB-dep_rcpt-like"/>
</dbReference>
<evidence type="ECO:0000256" key="2">
    <source>
        <dbReference type="ARBA" id="ARBA00022448"/>
    </source>
</evidence>
<reference evidence="10 11" key="1">
    <citation type="submission" date="2016-10" db="EMBL/GenBank/DDBJ databases">
        <authorList>
            <person name="Varghese N."/>
            <person name="Submissions S."/>
        </authorList>
    </citation>
    <scope>NUCLEOTIDE SEQUENCE [LARGE SCALE GENOMIC DNA]</scope>
    <source>
        <strain evidence="10 11">DSM 25353</strain>
    </source>
</reference>
<evidence type="ECO:0000313" key="11">
    <source>
        <dbReference type="Proteomes" id="UP000198711"/>
    </source>
</evidence>
<proteinExistence type="inferred from homology"/>
<keyword evidence="3 7" id="KW-1134">Transmembrane beta strand</keyword>
<feature type="signal peptide" evidence="8">
    <location>
        <begin position="1"/>
        <end position="23"/>
    </location>
</feature>
<evidence type="ECO:0000313" key="10">
    <source>
        <dbReference type="EMBL" id="SDX04549.1"/>
    </source>
</evidence>
<keyword evidence="4 7" id="KW-0812">Transmembrane</keyword>
<dbReference type="SUPFAM" id="SSF56935">
    <property type="entry name" value="Porins"/>
    <property type="match status" value="1"/>
</dbReference>
<evidence type="ECO:0000259" key="9">
    <source>
        <dbReference type="Pfam" id="PF07715"/>
    </source>
</evidence>
<dbReference type="InterPro" id="IPR037066">
    <property type="entry name" value="Plug_dom_sf"/>
</dbReference>
<organism evidence="10 11">
    <name type="scientific">Hydrobacter penzbergensis</name>
    <dbReference type="NCBI Taxonomy" id="1235997"/>
    <lineage>
        <taxon>Bacteria</taxon>
        <taxon>Pseudomonadati</taxon>
        <taxon>Bacteroidota</taxon>
        <taxon>Chitinophagia</taxon>
        <taxon>Chitinophagales</taxon>
        <taxon>Chitinophagaceae</taxon>
        <taxon>Hydrobacter</taxon>
    </lineage>
</organism>
<comment type="caution">
    <text evidence="10">The sequence shown here is derived from an EMBL/GenBank/DDBJ whole genome shotgun (WGS) entry which is preliminary data.</text>
</comment>
<dbReference type="InterPro" id="IPR012910">
    <property type="entry name" value="Plug_dom"/>
</dbReference>
<dbReference type="InterPro" id="IPR023996">
    <property type="entry name" value="TonB-dep_OMP_SusC/RagA"/>
</dbReference>
<dbReference type="NCBIfam" id="TIGR04056">
    <property type="entry name" value="OMP_RagA_SusC"/>
    <property type="match status" value="1"/>
</dbReference>
<name>A0A8X8IGH8_9BACT</name>
<evidence type="ECO:0000256" key="4">
    <source>
        <dbReference type="ARBA" id="ARBA00022692"/>
    </source>
</evidence>